<evidence type="ECO:0000313" key="1">
    <source>
        <dbReference type="EMBL" id="KAH7858073.1"/>
    </source>
</evidence>
<evidence type="ECO:0000313" key="2">
    <source>
        <dbReference type="Proteomes" id="UP000828048"/>
    </source>
</evidence>
<keyword evidence="2" id="KW-1185">Reference proteome</keyword>
<gene>
    <name evidence="1" type="ORF">Vadar_019711</name>
</gene>
<name>A0ACB7YXP8_9ERIC</name>
<protein>
    <submittedName>
        <fullName evidence="1">Uncharacterized protein</fullName>
    </submittedName>
</protein>
<dbReference type="Proteomes" id="UP000828048">
    <property type="component" value="Chromosome 3"/>
</dbReference>
<proteinExistence type="predicted"/>
<organism evidence="1 2">
    <name type="scientific">Vaccinium darrowii</name>
    <dbReference type="NCBI Taxonomy" id="229202"/>
    <lineage>
        <taxon>Eukaryota</taxon>
        <taxon>Viridiplantae</taxon>
        <taxon>Streptophyta</taxon>
        <taxon>Embryophyta</taxon>
        <taxon>Tracheophyta</taxon>
        <taxon>Spermatophyta</taxon>
        <taxon>Magnoliopsida</taxon>
        <taxon>eudicotyledons</taxon>
        <taxon>Gunneridae</taxon>
        <taxon>Pentapetalae</taxon>
        <taxon>asterids</taxon>
        <taxon>Ericales</taxon>
        <taxon>Ericaceae</taxon>
        <taxon>Vaccinioideae</taxon>
        <taxon>Vaccinieae</taxon>
        <taxon>Vaccinium</taxon>
    </lineage>
</organism>
<comment type="caution">
    <text evidence="1">The sequence shown here is derived from an EMBL/GenBank/DDBJ whole genome shotgun (WGS) entry which is preliminary data.</text>
</comment>
<reference evidence="1 2" key="1">
    <citation type="journal article" date="2021" name="Hortic Res">
        <title>High-quality reference genome and annotation aids understanding of berry development for evergreen blueberry (Vaccinium darrowii).</title>
        <authorList>
            <person name="Yu J."/>
            <person name="Hulse-Kemp A.M."/>
            <person name="Babiker E."/>
            <person name="Staton M."/>
        </authorList>
    </citation>
    <scope>NUCLEOTIDE SEQUENCE [LARGE SCALE GENOMIC DNA]</scope>
    <source>
        <strain evidence="2">cv. NJ 8807/NJ 8810</strain>
        <tissue evidence="1">Young leaf</tissue>
    </source>
</reference>
<sequence>MGFEPQVVDVLDAMPSSNFKPENEDEELDEKKVYRTTYMFSATMPPAVERLAITIGPAGKATDLITEHVIMVKESEKLFKLQKLLDDLRDKTAIVFINTKKSADSLAKALDKSGYRVTTLHGGKSLEQREISLEGFRAKRYNVLLQQM</sequence>
<dbReference type="EMBL" id="CM037153">
    <property type="protein sequence ID" value="KAH7858073.1"/>
    <property type="molecule type" value="Genomic_DNA"/>
</dbReference>
<accession>A0ACB7YXP8</accession>